<keyword evidence="3" id="KW-1185">Reference proteome</keyword>
<proteinExistence type="predicted"/>
<feature type="transmembrane region" description="Helical" evidence="1">
    <location>
        <begin position="104"/>
        <end position="129"/>
    </location>
</feature>
<keyword evidence="1" id="KW-0812">Transmembrane</keyword>
<dbReference type="RefSeq" id="WP_089383116.1">
    <property type="nucleotide sequence ID" value="NZ_FZNQ01000001.1"/>
</dbReference>
<evidence type="ECO:0000313" key="3">
    <source>
        <dbReference type="Proteomes" id="UP000198397"/>
    </source>
</evidence>
<dbReference type="InterPro" id="IPR045466">
    <property type="entry name" value="DUF6498"/>
</dbReference>
<evidence type="ECO:0000313" key="2">
    <source>
        <dbReference type="EMBL" id="SNR23491.1"/>
    </source>
</evidence>
<dbReference type="Proteomes" id="UP000198397">
    <property type="component" value="Unassembled WGS sequence"/>
</dbReference>
<evidence type="ECO:0000256" key="1">
    <source>
        <dbReference type="SAM" id="Phobius"/>
    </source>
</evidence>
<dbReference type="EMBL" id="FZNQ01000001">
    <property type="protein sequence ID" value="SNR23491.1"/>
    <property type="molecule type" value="Genomic_DNA"/>
</dbReference>
<name>A0A238UNJ0_HALVU</name>
<keyword evidence="1" id="KW-1133">Transmembrane helix</keyword>
<dbReference type="AlphaFoldDB" id="A0A238UNJ0"/>
<gene>
    <name evidence="2" type="ORF">SAMN06264855_101127</name>
</gene>
<feature type="transmembrane region" description="Helical" evidence="1">
    <location>
        <begin position="318"/>
        <end position="340"/>
    </location>
</feature>
<accession>A0A238UNJ0</accession>
<protein>
    <submittedName>
        <fullName evidence="2">Uncharacterized protein</fullName>
    </submittedName>
</protein>
<feature type="transmembrane region" description="Helical" evidence="1">
    <location>
        <begin position="178"/>
        <end position="198"/>
    </location>
</feature>
<feature type="transmembrane region" description="Helical" evidence="1">
    <location>
        <begin position="36"/>
        <end position="60"/>
    </location>
</feature>
<sequence length="420" mass="45966">MSVPAFLPEMPESLPRFEALTVGFVNLLPLVGVVGFGWNVAALLTLYWLELGVVCVWALVRATVAGRPSEFENDPLILGPLGRKHVAIPLPFTALSIRLSSLPVVVIAIPVLAVFWFFAGVMTVGFVGLESVDDGIFLGVVVSAAGIFVSEGVRTGVTYVHRGEYRKHSAQTAIQGPFIRVGTLILGAMAALTVAAIVDPAVETDEPIHAVDPTVTGSLLLVGVIMLKLSIDLVSVYRDRLEAFDESQALDLGFLYEPPEVKRIETSLATDPVHLRPTLSGRIAGGVTNLRRHPSAVFVGMFFLAVAALFAVGRAWNIALSIGITGVSVMIALGQIDYWLRYGWIEYRTDGDAIVAYDRRFRTPLWRVESWDELDLRVEQGWVDGWLDTATVIIMLQDRTLRLPHLDDPDPVLDTFDRKP</sequence>
<organism evidence="2 3">
    <name type="scientific">Halorubrum vacuolatum</name>
    <name type="common">Natronobacterium vacuolatum</name>
    <dbReference type="NCBI Taxonomy" id="63740"/>
    <lineage>
        <taxon>Archaea</taxon>
        <taxon>Methanobacteriati</taxon>
        <taxon>Methanobacteriota</taxon>
        <taxon>Stenosarchaea group</taxon>
        <taxon>Halobacteria</taxon>
        <taxon>Halobacteriales</taxon>
        <taxon>Haloferacaceae</taxon>
        <taxon>Halorubrum</taxon>
    </lineage>
</organism>
<feature type="transmembrane region" description="Helical" evidence="1">
    <location>
        <begin position="295"/>
        <end position="312"/>
    </location>
</feature>
<keyword evidence="1" id="KW-0472">Membrane</keyword>
<feature type="transmembrane region" description="Helical" evidence="1">
    <location>
        <begin position="135"/>
        <end position="157"/>
    </location>
</feature>
<dbReference type="Pfam" id="PF20108">
    <property type="entry name" value="DUF6498"/>
    <property type="match status" value="1"/>
</dbReference>
<feature type="transmembrane region" description="Helical" evidence="1">
    <location>
        <begin position="218"/>
        <end position="237"/>
    </location>
</feature>
<reference evidence="2 3" key="1">
    <citation type="submission" date="2017-06" db="EMBL/GenBank/DDBJ databases">
        <authorList>
            <person name="Kim H.J."/>
            <person name="Triplett B.A."/>
        </authorList>
    </citation>
    <scope>NUCLEOTIDE SEQUENCE [LARGE SCALE GENOMIC DNA]</scope>
    <source>
        <strain evidence="2 3">DSM 8800</strain>
    </source>
</reference>
<dbReference type="OrthoDB" id="169315at2157"/>